<protein>
    <recommendedName>
        <fullName evidence="1">Gp5/Type VI secretion system Vgr protein OB-fold domain-containing protein</fullName>
    </recommendedName>
</protein>
<keyword evidence="3" id="KW-1185">Reference proteome</keyword>
<sequence>MSAALFDSIARIARHEVEARPFAAIGRVTELHPGTGLPPDHAVTVTLRDSGEVLPRVPVAVGAFGLSLLPEEGELVLVVFAEGDWHAPVVLGGLYHAALAPPATDASLLALHLPKGEAQPKLRLEVERSGDALRLNLGEEASLTATADTLALAIGKIALRLTSKGGGRLELAAGGSTITLKEDGDIVIEAKGKLVLSGAELEAKGSGKAALKGATVEIN</sequence>
<evidence type="ECO:0000259" key="1">
    <source>
        <dbReference type="Pfam" id="PF04717"/>
    </source>
</evidence>
<gene>
    <name evidence="2" type="ORF">J8J14_13770</name>
</gene>
<accession>A0ABS4AFP1</accession>
<dbReference type="Proteomes" id="UP000681594">
    <property type="component" value="Unassembled WGS sequence"/>
</dbReference>
<dbReference type="InterPro" id="IPR006531">
    <property type="entry name" value="Gp5/Vgr_OB"/>
</dbReference>
<feature type="domain" description="Gp5/Type VI secretion system Vgr protein OB-fold" evidence="1">
    <location>
        <begin position="56"/>
        <end position="95"/>
    </location>
</feature>
<dbReference type="Gene3D" id="2.40.50.230">
    <property type="entry name" value="Gp5 N-terminal domain"/>
    <property type="match status" value="1"/>
</dbReference>
<organism evidence="2 3">
    <name type="scientific">Pararoseomonas baculiformis</name>
    <dbReference type="NCBI Taxonomy" id="2820812"/>
    <lineage>
        <taxon>Bacteria</taxon>
        <taxon>Pseudomonadati</taxon>
        <taxon>Pseudomonadota</taxon>
        <taxon>Alphaproteobacteria</taxon>
        <taxon>Acetobacterales</taxon>
        <taxon>Acetobacteraceae</taxon>
        <taxon>Pararoseomonas</taxon>
    </lineage>
</organism>
<comment type="caution">
    <text evidence="2">The sequence shown here is derived from an EMBL/GenBank/DDBJ whole genome shotgun (WGS) entry which is preliminary data.</text>
</comment>
<name>A0ABS4AFP1_9PROT</name>
<dbReference type="InterPro" id="IPR037026">
    <property type="entry name" value="Vgr_OB-fold_dom_sf"/>
</dbReference>
<evidence type="ECO:0000313" key="3">
    <source>
        <dbReference type="Proteomes" id="UP000681594"/>
    </source>
</evidence>
<evidence type="ECO:0000313" key="2">
    <source>
        <dbReference type="EMBL" id="MBP0445843.1"/>
    </source>
</evidence>
<dbReference type="Pfam" id="PF04717">
    <property type="entry name" value="Phage_base_V"/>
    <property type="match status" value="1"/>
</dbReference>
<dbReference type="SUPFAM" id="SSF69255">
    <property type="entry name" value="gp5 N-terminal domain-like"/>
    <property type="match status" value="1"/>
</dbReference>
<reference evidence="2 3" key="1">
    <citation type="submission" date="2021-03" db="EMBL/GenBank/DDBJ databases">
        <authorList>
            <person name="So Y."/>
        </authorList>
    </citation>
    <scope>NUCLEOTIDE SEQUENCE [LARGE SCALE GENOMIC DNA]</scope>
    <source>
        <strain evidence="2 3">SSH11</strain>
    </source>
</reference>
<proteinExistence type="predicted"/>
<dbReference type="RefSeq" id="WP_209380108.1">
    <property type="nucleotide sequence ID" value="NZ_JAGIZB010000012.1"/>
</dbReference>
<dbReference type="EMBL" id="JAGIZB010000012">
    <property type="protein sequence ID" value="MBP0445843.1"/>
    <property type="molecule type" value="Genomic_DNA"/>
</dbReference>